<dbReference type="AlphaFoldDB" id="A0A8B7C785"/>
<reference evidence="6" key="1">
    <citation type="journal article" date="2019" name="Nat. Commun.">
        <title>Genome-wide association mapping of date palm fruit traits.</title>
        <authorList>
            <person name="Hazzouri K.M."/>
            <person name="Gros-Balthazard M."/>
            <person name="Flowers J.M."/>
            <person name="Copetti D."/>
            <person name="Lemansour A."/>
            <person name="Lebrun M."/>
            <person name="Masmoudi K."/>
            <person name="Ferrand S."/>
            <person name="Dhar M.I."/>
            <person name="Fresquez Z.A."/>
            <person name="Rosas U."/>
            <person name="Zhang J."/>
            <person name="Talag J."/>
            <person name="Lee S."/>
            <person name="Kudrna D."/>
            <person name="Powell R.F."/>
            <person name="Leitch I.J."/>
            <person name="Krueger R.R."/>
            <person name="Wing R.A."/>
            <person name="Amiri K.M.A."/>
            <person name="Purugganan M.D."/>
        </authorList>
    </citation>
    <scope>NUCLEOTIDE SEQUENCE [LARGE SCALE GENOMIC DNA]</scope>
    <source>
        <strain evidence="6">cv. Khalas</strain>
    </source>
</reference>
<feature type="region of interest" description="Disordered" evidence="5">
    <location>
        <begin position="1"/>
        <end position="46"/>
    </location>
</feature>
<evidence type="ECO:0000256" key="3">
    <source>
        <dbReference type="ARBA" id="ARBA00023242"/>
    </source>
</evidence>
<feature type="region of interest" description="Disordered" evidence="5">
    <location>
        <begin position="375"/>
        <end position="410"/>
    </location>
</feature>
<feature type="compositionally biased region" description="Polar residues" evidence="5">
    <location>
        <begin position="219"/>
        <end position="242"/>
    </location>
</feature>
<evidence type="ECO:0000313" key="9">
    <source>
        <dbReference type="RefSeq" id="XP_017698911.1"/>
    </source>
</evidence>
<protein>
    <recommendedName>
        <fullName evidence="4">Ninja-family protein</fullName>
    </recommendedName>
    <alternativeName>
        <fullName evidence="4">ABI-binding protein</fullName>
    </alternativeName>
</protein>
<evidence type="ECO:0000313" key="6">
    <source>
        <dbReference type="Proteomes" id="UP000228380"/>
    </source>
</evidence>
<dbReference type="KEGG" id="pda:103709495"/>
<feature type="region of interest" description="Disordered" evidence="5">
    <location>
        <begin position="497"/>
        <end position="523"/>
    </location>
</feature>
<comment type="subcellular location">
    <subcellularLocation>
        <location evidence="1 4">Nucleus</location>
    </subcellularLocation>
</comment>
<feature type="compositionally biased region" description="Low complexity" evidence="5">
    <location>
        <begin position="505"/>
        <end position="523"/>
    </location>
</feature>
<evidence type="ECO:0000256" key="4">
    <source>
        <dbReference type="RuleBase" id="RU369029"/>
    </source>
</evidence>
<evidence type="ECO:0000256" key="5">
    <source>
        <dbReference type="SAM" id="MobiDB-lite"/>
    </source>
</evidence>
<dbReference type="GO" id="GO:0005634">
    <property type="term" value="C:nucleus"/>
    <property type="evidence" value="ECO:0007669"/>
    <property type="project" value="UniProtKB-SubCell"/>
</dbReference>
<keyword evidence="3 4" id="KW-0539">Nucleus</keyword>
<feature type="compositionally biased region" description="Acidic residues" evidence="5">
    <location>
        <begin position="182"/>
        <end position="191"/>
    </location>
</feature>
<evidence type="ECO:0000313" key="8">
    <source>
        <dbReference type="RefSeq" id="XP_008793084.1"/>
    </source>
</evidence>
<dbReference type="RefSeq" id="XP_026661372.1">
    <property type="nucleotide sequence ID" value="XM_026805571.2"/>
</dbReference>
<gene>
    <name evidence="7 8 9 10 11 12" type="primary">LOC103709495</name>
</gene>
<dbReference type="PANTHER" id="PTHR31413">
    <property type="entry name" value="AFP HOMOLOG 2"/>
    <property type="match status" value="1"/>
</dbReference>
<evidence type="ECO:0000313" key="10">
    <source>
        <dbReference type="RefSeq" id="XP_017698912.1"/>
    </source>
</evidence>
<feature type="compositionally biased region" description="Basic and acidic residues" evidence="5">
    <location>
        <begin position="23"/>
        <end position="37"/>
    </location>
</feature>
<feature type="compositionally biased region" description="Low complexity" evidence="5">
    <location>
        <begin position="387"/>
        <end position="396"/>
    </location>
</feature>
<keyword evidence="6" id="KW-1185">Reference proteome</keyword>
<dbReference type="GeneID" id="103709495"/>
<dbReference type="InterPro" id="IPR031307">
    <property type="entry name" value="Ninja_fam"/>
</dbReference>
<dbReference type="PANTHER" id="PTHR31413:SF12">
    <property type="entry name" value="AFP HOMOLOG 2"/>
    <property type="match status" value="1"/>
</dbReference>
<dbReference type="OrthoDB" id="1936656at2759"/>
<dbReference type="RefSeq" id="XP_017698911.1">
    <property type="nucleotide sequence ID" value="XM_017843422.2"/>
</dbReference>
<dbReference type="GO" id="GO:0009867">
    <property type="term" value="P:jasmonic acid mediated signaling pathway"/>
    <property type="evidence" value="ECO:0007669"/>
    <property type="project" value="TreeGrafter"/>
</dbReference>
<comment type="similarity">
    <text evidence="2 4">Belongs to the Ninja family.</text>
</comment>
<feature type="compositionally biased region" description="Polar residues" evidence="5">
    <location>
        <begin position="192"/>
        <end position="203"/>
    </location>
</feature>
<accession>A0A8B7C785</accession>
<feature type="region of interest" description="Disordered" evidence="5">
    <location>
        <begin position="108"/>
        <end position="242"/>
    </location>
</feature>
<dbReference type="RefSeq" id="XP_017698912.1">
    <property type="nucleotide sequence ID" value="XM_017843423.2"/>
</dbReference>
<name>A0A8B7C785_PHODC</name>
<dbReference type="RefSeq" id="XP_008793084.1">
    <property type="nucleotide sequence ID" value="XM_008794862.4"/>
</dbReference>
<organism evidence="6 7">
    <name type="scientific">Phoenix dactylifera</name>
    <name type="common">Date palm</name>
    <dbReference type="NCBI Taxonomy" id="42345"/>
    <lineage>
        <taxon>Eukaryota</taxon>
        <taxon>Viridiplantae</taxon>
        <taxon>Streptophyta</taxon>
        <taxon>Embryophyta</taxon>
        <taxon>Tracheophyta</taxon>
        <taxon>Spermatophyta</taxon>
        <taxon>Magnoliopsida</taxon>
        <taxon>Liliopsida</taxon>
        <taxon>Arecaceae</taxon>
        <taxon>Coryphoideae</taxon>
        <taxon>Phoeniceae</taxon>
        <taxon>Phoenix</taxon>
    </lineage>
</organism>
<evidence type="ECO:0000256" key="2">
    <source>
        <dbReference type="ARBA" id="ARBA00006081"/>
    </source>
</evidence>
<dbReference type="Proteomes" id="UP000228380">
    <property type="component" value="Chromosome 11"/>
</dbReference>
<evidence type="ECO:0000313" key="7">
    <source>
        <dbReference type="RefSeq" id="XP_008793082.1"/>
    </source>
</evidence>
<sequence>MEDENGLELSLGLSCGGSSGKSKGRDVPSDTKVDDGSGTKLSGGKVTASDVSFKNFFQTSVENQDHNGKQKVDPVSLPHEKFWTDLYKHAAPLADGSNDVHSSQAHFTRYQEQRIPNNKTTDAEEEKSGSSKCKLPFEGINLQKKHERAVDHGDAQGKVPTGNKLLKRSHVSVTTEDCSSGENEDAAESEAEGSNSWLVSQLEDSSKSDKRVIDKHVLNDQSGVSFQGQKQPSFSGNDSNQETGKVAYRIPSLQPSTVMTVPHPIPVKVPTIANAPNATRFPSSCVMQLMPLSNSERPVVQTMNTSNLQLAFGYSPVQLPTLETNSSWAFGSQPQHASSSAIKDNADGALQHSAGDAKSSHGHCSSSAFMYEGRSSDLGKSSGKQIGEAGASSSSQAEEEDKGSNTIFRQKETANQRVAESFSHGGSAIRPGMFASDVKIGGCGSYPDLPWVSTTAPGPNGKTISGVTYKYNRNQIKIVCACHGSHMTPEEFIQHASADASNQENNPSLAAFPASNPPASAQN</sequence>
<dbReference type="RefSeq" id="XP_008793082.1">
    <property type="nucleotide sequence ID" value="XM_008794860.3"/>
</dbReference>
<evidence type="ECO:0000313" key="12">
    <source>
        <dbReference type="RefSeq" id="XP_026661373.1"/>
    </source>
</evidence>
<dbReference type="GO" id="GO:0045892">
    <property type="term" value="P:negative regulation of DNA-templated transcription"/>
    <property type="evidence" value="ECO:0007669"/>
    <property type="project" value="TreeGrafter"/>
</dbReference>
<reference evidence="7 8" key="2">
    <citation type="submission" date="2025-04" db="UniProtKB">
        <authorList>
            <consortium name="RefSeq"/>
        </authorList>
    </citation>
    <scope>IDENTIFICATION</scope>
    <source>
        <tissue evidence="7 8">Young leaves</tissue>
    </source>
</reference>
<evidence type="ECO:0000256" key="1">
    <source>
        <dbReference type="ARBA" id="ARBA00004123"/>
    </source>
</evidence>
<feature type="compositionally biased region" description="Polar residues" evidence="5">
    <location>
        <begin position="171"/>
        <end position="181"/>
    </location>
</feature>
<evidence type="ECO:0000313" key="11">
    <source>
        <dbReference type="RefSeq" id="XP_026661372.1"/>
    </source>
</evidence>
<proteinExistence type="inferred from homology"/>
<comment type="function">
    <text evidence="4">Acts as a negative regulator of abscisic acid (ABA) response.</text>
</comment>
<feature type="compositionally biased region" description="Basic and acidic residues" evidence="5">
    <location>
        <begin position="204"/>
        <end position="218"/>
    </location>
</feature>
<dbReference type="RefSeq" id="XP_026661373.1">
    <property type="nucleotide sequence ID" value="XM_026805572.2"/>
</dbReference>